<dbReference type="PRINTS" id="PR00380">
    <property type="entry name" value="KINESINHEAVY"/>
</dbReference>
<dbReference type="SUPFAM" id="SSF52540">
    <property type="entry name" value="P-loop containing nucleoside triphosphate hydrolases"/>
    <property type="match status" value="1"/>
</dbReference>
<feature type="non-terminal residue" evidence="4">
    <location>
        <position position="1"/>
    </location>
</feature>
<dbReference type="GO" id="GO:0008017">
    <property type="term" value="F:microtubule binding"/>
    <property type="evidence" value="ECO:0007669"/>
    <property type="project" value="InterPro"/>
</dbReference>
<dbReference type="PANTHER" id="PTHR47969:SF9">
    <property type="entry name" value="KINESIN-LIKE PROTEIN"/>
    <property type="match status" value="1"/>
</dbReference>
<feature type="domain" description="Kinesin motor" evidence="3">
    <location>
        <begin position="28"/>
        <end position="338"/>
    </location>
</feature>
<dbReference type="GO" id="GO:0007052">
    <property type="term" value="P:mitotic spindle organization"/>
    <property type="evidence" value="ECO:0007669"/>
    <property type="project" value="TreeGrafter"/>
</dbReference>
<dbReference type="GO" id="GO:0007018">
    <property type="term" value="P:microtubule-based movement"/>
    <property type="evidence" value="ECO:0007669"/>
    <property type="project" value="InterPro"/>
</dbReference>
<dbReference type="InterPro" id="IPR027640">
    <property type="entry name" value="Kinesin-like_fam"/>
</dbReference>
<name>A0A0H5R853_9EUKA</name>
<dbReference type="InterPro" id="IPR036961">
    <property type="entry name" value="Kinesin_motor_dom_sf"/>
</dbReference>
<dbReference type="CDD" id="cd00106">
    <property type="entry name" value="KISc"/>
    <property type="match status" value="1"/>
</dbReference>
<feature type="binding site" evidence="1">
    <location>
        <begin position="104"/>
        <end position="111"/>
    </location>
    <ligand>
        <name>ATP</name>
        <dbReference type="ChEBI" id="CHEBI:30616"/>
    </ligand>
</feature>
<protein>
    <recommendedName>
        <fullName evidence="3">Kinesin motor domain-containing protein</fullName>
    </recommendedName>
</protein>
<dbReference type="InterPro" id="IPR027417">
    <property type="entry name" value="P-loop_NTPase"/>
</dbReference>
<keyword evidence="1" id="KW-0505">Motor protein</keyword>
<dbReference type="PROSITE" id="PS50067">
    <property type="entry name" value="KINESIN_MOTOR_2"/>
    <property type="match status" value="1"/>
</dbReference>
<evidence type="ECO:0000256" key="2">
    <source>
        <dbReference type="SAM" id="MobiDB-lite"/>
    </source>
</evidence>
<dbReference type="Pfam" id="PF00225">
    <property type="entry name" value="Kinesin"/>
    <property type="match status" value="1"/>
</dbReference>
<dbReference type="GO" id="GO:0005524">
    <property type="term" value="F:ATP binding"/>
    <property type="evidence" value="ECO:0007669"/>
    <property type="project" value="UniProtKB-UniRule"/>
</dbReference>
<evidence type="ECO:0000313" key="4">
    <source>
        <dbReference type="EMBL" id="CRZ10016.1"/>
    </source>
</evidence>
<comment type="similarity">
    <text evidence="1">Belongs to the TRAFAC class myosin-kinesin ATPase superfamily. Kinesin family.</text>
</comment>
<dbReference type="GO" id="GO:0003777">
    <property type="term" value="F:microtubule motor activity"/>
    <property type="evidence" value="ECO:0007669"/>
    <property type="project" value="InterPro"/>
</dbReference>
<dbReference type="SMART" id="SM00129">
    <property type="entry name" value="KISc"/>
    <property type="match status" value="1"/>
</dbReference>
<dbReference type="InterPro" id="IPR001752">
    <property type="entry name" value="Kinesin_motor_dom"/>
</dbReference>
<evidence type="ECO:0000256" key="1">
    <source>
        <dbReference type="PROSITE-ProRule" id="PRU00283"/>
    </source>
</evidence>
<evidence type="ECO:0000259" key="3">
    <source>
        <dbReference type="PROSITE" id="PS50067"/>
    </source>
</evidence>
<feature type="compositionally biased region" description="Basic and acidic residues" evidence="2">
    <location>
        <begin position="364"/>
        <end position="373"/>
    </location>
</feature>
<sequence length="597" mass="67231">FFNRSLQMASAQRIRRVKADDLGDEDRPVRVIVRLRPALDPGEADNYVKVDSDLRTVTLNDLPTIEFDGCYGETSNQQEIFEHEVQPILHKVFQGHNACIFAYGVTGSGKSHTMVGNSELQGMIPRAVKYILDKKSEKSNNFEVRFQFCQIISEKIYDLLEQNSKALNLRCNSRKEVLIPDLSERVFNSFHEFTELFTAGCSNRKTASTKLNTTSSRSHAIVTVKIYNRASNGLLTSHKLHLVDLAGSEDNRKTGNIGERLTESNAINSDLFAFSNVVSAINSKQAYIPYRGSKITRLLEDSLGGTGLAIMICNISPGLRDQSSTKKTLKLGKKLRNCERPFQYVTQPQMLSENIPPHPPGASTDDRQAKPEDFEGQCNQRLTNATRVKDPPSDRRDLKEENANDLVKVDFVESVETYAESSKKRLASEFITKAQSCREKGLLRDALILVKHAESLFPDNIVAEPVKTGLARDYIIEAKNLKEQGLIEKSLQVYRHAQLLCPANQKLATKIECLEKTLKETGSSSNPLKSFDEKRFVTVMNEGTSRDLCQFHLIGKATAKAIIELRATREFMTIMDFRCVGKTQKWIYSFITKNSEQ</sequence>
<keyword evidence="1" id="KW-0067">ATP-binding</keyword>
<dbReference type="PANTHER" id="PTHR47969">
    <property type="entry name" value="CHROMOSOME-ASSOCIATED KINESIN KIF4A-RELATED"/>
    <property type="match status" value="1"/>
</dbReference>
<organism evidence="4">
    <name type="scientific">Spongospora subterranea</name>
    <dbReference type="NCBI Taxonomy" id="70186"/>
    <lineage>
        <taxon>Eukaryota</taxon>
        <taxon>Sar</taxon>
        <taxon>Rhizaria</taxon>
        <taxon>Endomyxa</taxon>
        <taxon>Phytomyxea</taxon>
        <taxon>Plasmodiophorida</taxon>
        <taxon>Plasmodiophoridae</taxon>
        <taxon>Spongospora</taxon>
    </lineage>
</organism>
<feature type="region of interest" description="Disordered" evidence="2">
    <location>
        <begin position="351"/>
        <end position="401"/>
    </location>
</feature>
<dbReference type="AlphaFoldDB" id="A0A0H5R853"/>
<dbReference type="GO" id="GO:0051231">
    <property type="term" value="P:spindle elongation"/>
    <property type="evidence" value="ECO:0007669"/>
    <property type="project" value="TreeGrafter"/>
</dbReference>
<dbReference type="Gene3D" id="3.40.850.10">
    <property type="entry name" value="Kinesin motor domain"/>
    <property type="match status" value="1"/>
</dbReference>
<feature type="compositionally biased region" description="Polar residues" evidence="2">
    <location>
        <begin position="377"/>
        <end position="386"/>
    </location>
</feature>
<keyword evidence="1" id="KW-0547">Nucleotide-binding</keyword>
<accession>A0A0H5R853</accession>
<feature type="compositionally biased region" description="Basic and acidic residues" evidence="2">
    <location>
        <begin position="387"/>
        <end position="401"/>
    </location>
</feature>
<dbReference type="GO" id="GO:0005875">
    <property type="term" value="C:microtubule associated complex"/>
    <property type="evidence" value="ECO:0007669"/>
    <property type="project" value="TreeGrafter"/>
</dbReference>
<dbReference type="EMBL" id="HACM01009574">
    <property type="protein sequence ID" value="CRZ10016.1"/>
    <property type="molecule type" value="Transcribed_RNA"/>
</dbReference>
<reference evidence="4" key="1">
    <citation type="submission" date="2015-04" db="EMBL/GenBank/DDBJ databases">
        <title>The genome sequence of the plant pathogenic Rhizarian Plasmodiophora brassicae reveals insights in its biotrophic life cycle and the origin of chitin synthesis.</title>
        <authorList>
            <person name="Schwelm A."/>
            <person name="Fogelqvist J."/>
            <person name="Knaust A."/>
            <person name="Julke S."/>
            <person name="Lilja T."/>
            <person name="Dhandapani V."/>
            <person name="Bonilla-Rosso G."/>
            <person name="Karlsson M."/>
            <person name="Shevchenko A."/>
            <person name="Choi S.R."/>
            <person name="Kim H.G."/>
            <person name="Park J.Y."/>
            <person name="Lim Y.P."/>
            <person name="Ludwig-Muller J."/>
            <person name="Dixelius C."/>
        </authorList>
    </citation>
    <scope>NUCLEOTIDE SEQUENCE</scope>
    <source>
        <tissue evidence="4">Potato root galls</tissue>
    </source>
</reference>
<proteinExistence type="inferred from homology"/>